<reference evidence="9" key="1">
    <citation type="submission" date="2022-02" db="EMBL/GenBank/DDBJ databases">
        <authorList>
            <person name="Henning P.M."/>
            <person name="McCubbin A.G."/>
            <person name="Shore J.S."/>
        </authorList>
    </citation>
    <scope>NUCLEOTIDE SEQUENCE</scope>
    <source>
        <strain evidence="9">F60SS</strain>
        <tissue evidence="9">Leaves</tissue>
    </source>
</reference>
<dbReference type="PANTHER" id="PTHR11654">
    <property type="entry name" value="OLIGOPEPTIDE TRANSPORTER-RELATED"/>
    <property type="match status" value="1"/>
</dbReference>
<dbReference type="FunFam" id="1.20.1250.20:FF:000147">
    <property type="entry name" value="Protein NRT1/ PTR family 5.10"/>
    <property type="match status" value="1"/>
</dbReference>
<dbReference type="InterPro" id="IPR044739">
    <property type="entry name" value="NRT1/PTR"/>
</dbReference>
<feature type="transmembrane region" description="Helical" evidence="8">
    <location>
        <begin position="147"/>
        <end position="164"/>
    </location>
</feature>
<protein>
    <submittedName>
        <fullName evidence="9">Uncharacterized protein</fullName>
    </submittedName>
</protein>
<dbReference type="PROSITE" id="PS01022">
    <property type="entry name" value="PTR2_1"/>
    <property type="match status" value="1"/>
</dbReference>
<keyword evidence="3" id="KW-0813">Transport</keyword>
<dbReference type="CDD" id="cd17417">
    <property type="entry name" value="MFS_NPF5"/>
    <property type="match status" value="1"/>
</dbReference>
<dbReference type="GO" id="GO:0042937">
    <property type="term" value="F:tripeptide transmembrane transporter activity"/>
    <property type="evidence" value="ECO:0007669"/>
    <property type="project" value="InterPro"/>
</dbReference>
<evidence type="ECO:0000256" key="1">
    <source>
        <dbReference type="ARBA" id="ARBA00004141"/>
    </source>
</evidence>
<keyword evidence="7 8" id="KW-0472">Membrane</keyword>
<evidence type="ECO:0000256" key="7">
    <source>
        <dbReference type="ARBA" id="ARBA00023136"/>
    </source>
</evidence>
<comment type="similarity">
    <text evidence="2">Belongs to the major facilitator superfamily. Proton-dependent oligopeptide transporter (POT/PTR) (TC 2.A.17) family.</text>
</comment>
<evidence type="ECO:0000256" key="4">
    <source>
        <dbReference type="ARBA" id="ARBA00022553"/>
    </source>
</evidence>
<dbReference type="EMBL" id="JAKUCV010001300">
    <property type="protein sequence ID" value="KAJ4846978.1"/>
    <property type="molecule type" value="Genomic_DNA"/>
</dbReference>
<dbReference type="InterPro" id="IPR018456">
    <property type="entry name" value="PTR2_symporter_CS"/>
</dbReference>
<organism evidence="9 10">
    <name type="scientific">Turnera subulata</name>
    <dbReference type="NCBI Taxonomy" id="218843"/>
    <lineage>
        <taxon>Eukaryota</taxon>
        <taxon>Viridiplantae</taxon>
        <taxon>Streptophyta</taxon>
        <taxon>Embryophyta</taxon>
        <taxon>Tracheophyta</taxon>
        <taxon>Spermatophyta</taxon>
        <taxon>Magnoliopsida</taxon>
        <taxon>eudicotyledons</taxon>
        <taxon>Gunneridae</taxon>
        <taxon>Pentapetalae</taxon>
        <taxon>rosids</taxon>
        <taxon>fabids</taxon>
        <taxon>Malpighiales</taxon>
        <taxon>Passifloraceae</taxon>
        <taxon>Turnera</taxon>
    </lineage>
</organism>
<evidence type="ECO:0000256" key="6">
    <source>
        <dbReference type="ARBA" id="ARBA00022989"/>
    </source>
</evidence>
<sequence length="560" mass="61882">MAITDLTAPLVEEEDIINGSVDYKGDPVHRSSSGGWKSASFIIVVEMAERFAYYGICSNLITYLTGPLGQSTAIAAENVNIWSGISYLLPLLGAFVADSFLGRNHTVIIASLFYILGLSLLALSAVLTSHDVSACGDTKNIVSCTSPRWLVSFFFFSLYLVAVGQGGHKPCVQTFGADQFDGQHPKESTAKSSFFNWWNFGLSVGTIKSQLILVYIQDSVNWALGFGIPAMVMVTALFIFLLGRKSYRYSNRGNEKYPFMRVFRAARNTTTQATKPRSSQLLKGQESTYKSLLEPYGSIEDQKVYNVDELEDAKESLLRLAPIWFTSLAFSITIPQSSTFFTKQGATMNRTIFPGFQIPAASLQSFVSASVLFFVPIYDIIFVPMLRSLTGKSTGITMLQRIGTGMVFSALSMGVAALVEIKRLETAREYRLVDHPEVTIPMSVLWLVPQYVLTGVGDLFTLIGLQEFFYEEMPKNIRSVGISLFCTSVGVGSILSSLLVSTIDKATGGDNQESWFSNNLNKAHLDYFYGVLAGLSIFGFTIHFFVARSYRYKRVEDNAT</sequence>
<dbReference type="GO" id="GO:0080054">
    <property type="term" value="F:low-affinity nitrate transmembrane transporter activity"/>
    <property type="evidence" value="ECO:0007669"/>
    <property type="project" value="UniProtKB-ARBA"/>
</dbReference>
<evidence type="ECO:0000313" key="9">
    <source>
        <dbReference type="EMBL" id="KAJ4846978.1"/>
    </source>
</evidence>
<dbReference type="OrthoDB" id="8904098at2759"/>
<dbReference type="AlphaFoldDB" id="A0A9Q0GB67"/>
<dbReference type="SUPFAM" id="SSF103473">
    <property type="entry name" value="MFS general substrate transporter"/>
    <property type="match status" value="1"/>
</dbReference>
<keyword evidence="4" id="KW-0597">Phosphoprotein</keyword>
<evidence type="ECO:0000256" key="5">
    <source>
        <dbReference type="ARBA" id="ARBA00022692"/>
    </source>
</evidence>
<evidence type="ECO:0000256" key="3">
    <source>
        <dbReference type="ARBA" id="ARBA00022448"/>
    </source>
</evidence>
<dbReference type="Gene3D" id="1.20.1250.20">
    <property type="entry name" value="MFS general substrate transporter like domains"/>
    <property type="match status" value="1"/>
</dbReference>
<dbReference type="GO" id="GO:0009705">
    <property type="term" value="C:plant-type vacuole membrane"/>
    <property type="evidence" value="ECO:0007669"/>
    <property type="project" value="UniProtKB-ARBA"/>
</dbReference>
<evidence type="ECO:0000313" key="10">
    <source>
        <dbReference type="Proteomes" id="UP001141552"/>
    </source>
</evidence>
<feature type="transmembrane region" description="Helical" evidence="8">
    <location>
        <begin position="477"/>
        <end position="500"/>
    </location>
</feature>
<proteinExistence type="inferred from homology"/>
<dbReference type="Proteomes" id="UP001141552">
    <property type="component" value="Unassembled WGS sequence"/>
</dbReference>
<name>A0A9Q0GB67_9ROSI</name>
<keyword evidence="10" id="KW-1185">Reference proteome</keyword>
<feature type="transmembrane region" description="Helical" evidence="8">
    <location>
        <begin position="398"/>
        <end position="419"/>
    </location>
</feature>
<dbReference type="InterPro" id="IPR036259">
    <property type="entry name" value="MFS_trans_sf"/>
</dbReference>
<feature type="transmembrane region" description="Helical" evidence="8">
    <location>
        <begin position="361"/>
        <end position="386"/>
    </location>
</feature>
<feature type="transmembrane region" description="Helical" evidence="8">
    <location>
        <begin position="108"/>
        <end position="127"/>
    </location>
</feature>
<gene>
    <name evidence="9" type="ORF">Tsubulata_619977</name>
</gene>
<keyword evidence="5 8" id="KW-0812">Transmembrane</keyword>
<feature type="transmembrane region" description="Helical" evidence="8">
    <location>
        <begin position="527"/>
        <end position="546"/>
    </location>
</feature>
<dbReference type="Pfam" id="PF00854">
    <property type="entry name" value="PTR2"/>
    <property type="match status" value="1"/>
</dbReference>
<dbReference type="InterPro" id="IPR000109">
    <property type="entry name" value="POT_fam"/>
</dbReference>
<keyword evidence="6 8" id="KW-1133">Transmembrane helix</keyword>
<evidence type="ECO:0000256" key="8">
    <source>
        <dbReference type="SAM" id="Phobius"/>
    </source>
</evidence>
<feature type="transmembrane region" description="Helical" evidence="8">
    <location>
        <begin position="81"/>
        <end position="101"/>
    </location>
</feature>
<accession>A0A9Q0GB67</accession>
<comment type="subcellular location">
    <subcellularLocation>
        <location evidence="1">Membrane</location>
        <topology evidence="1">Multi-pass membrane protein</topology>
    </subcellularLocation>
</comment>
<feature type="transmembrane region" description="Helical" evidence="8">
    <location>
        <begin position="222"/>
        <end position="242"/>
    </location>
</feature>
<evidence type="ECO:0000256" key="2">
    <source>
        <dbReference type="ARBA" id="ARBA00005982"/>
    </source>
</evidence>
<reference evidence="9" key="2">
    <citation type="journal article" date="2023" name="Plants (Basel)">
        <title>Annotation of the Turnera subulata (Passifloraceae) Draft Genome Reveals the S-Locus Evolved after the Divergence of Turneroideae from Passifloroideae in a Stepwise Manner.</title>
        <authorList>
            <person name="Henning P.M."/>
            <person name="Roalson E.H."/>
            <person name="Mir W."/>
            <person name="McCubbin A.G."/>
            <person name="Shore J.S."/>
        </authorList>
    </citation>
    <scope>NUCLEOTIDE SEQUENCE</scope>
    <source>
        <strain evidence="9">F60SS</strain>
    </source>
</reference>
<dbReference type="GO" id="GO:0071916">
    <property type="term" value="F:dipeptide transmembrane transporter activity"/>
    <property type="evidence" value="ECO:0007669"/>
    <property type="project" value="InterPro"/>
</dbReference>
<comment type="caution">
    <text evidence="9">The sequence shown here is derived from an EMBL/GenBank/DDBJ whole genome shotgun (WGS) entry which is preliminary data.</text>
</comment>